<keyword evidence="2" id="KW-1185">Reference proteome</keyword>
<accession>A0ABD5QT31</accession>
<dbReference type="EMBL" id="JBHSKV010000015">
    <property type="protein sequence ID" value="MFC5135288.1"/>
    <property type="molecule type" value="Genomic_DNA"/>
</dbReference>
<gene>
    <name evidence="1" type="ORF">ACFPJA_11240</name>
</gene>
<comment type="caution">
    <text evidence="1">The sequence shown here is derived from an EMBL/GenBank/DDBJ whole genome shotgun (WGS) entry which is preliminary data.</text>
</comment>
<proteinExistence type="predicted"/>
<protein>
    <recommendedName>
        <fullName evidence="3">Transposase IS4-like domain-containing protein</fullName>
    </recommendedName>
</protein>
<dbReference type="AlphaFoldDB" id="A0ABD5QT31"/>
<name>A0ABD5QT31_9EURY</name>
<evidence type="ECO:0000313" key="2">
    <source>
        <dbReference type="Proteomes" id="UP001596145"/>
    </source>
</evidence>
<dbReference type="Proteomes" id="UP001596145">
    <property type="component" value="Unassembled WGS sequence"/>
</dbReference>
<organism evidence="1 2">
    <name type="scientific">Halorubrum glutamatedens</name>
    <dbReference type="NCBI Taxonomy" id="2707018"/>
    <lineage>
        <taxon>Archaea</taxon>
        <taxon>Methanobacteriati</taxon>
        <taxon>Methanobacteriota</taxon>
        <taxon>Stenosarchaea group</taxon>
        <taxon>Halobacteria</taxon>
        <taxon>Halobacteriales</taxon>
        <taxon>Haloferacaceae</taxon>
        <taxon>Halorubrum</taxon>
    </lineage>
</organism>
<evidence type="ECO:0008006" key="3">
    <source>
        <dbReference type="Google" id="ProtNLM"/>
    </source>
</evidence>
<sequence length="138" mass="16391">MYVPAKRDDWVFTEEDDVKYTVFVTNRDDVLPQDAMGICNRYSKRWDIEIKYKVLQPLLPSIASKDYRMRYFSFVFSCLLYNLWRLTDHSLKRLASEAFDDYGRLTFDDRLDPLLSMADFLASAFILMFREDGLDPPD</sequence>
<evidence type="ECO:0000313" key="1">
    <source>
        <dbReference type="EMBL" id="MFC5135288.1"/>
    </source>
</evidence>
<reference evidence="1 2" key="1">
    <citation type="journal article" date="2019" name="Int. J. Syst. Evol. Microbiol.">
        <title>The Global Catalogue of Microorganisms (GCM) 10K type strain sequencing project: providing services to taxonomists for standard genome sequencing and annotation.</title>
        <authorList>
            <consortium name="The Broad Institute Genomics Platform"/>
            <consortium name="The Broad Institute Genome Sequencing Center for Infectious Disease"/>
            <person name="Wu L."/>
            <person name="Ma J."/>
        </authorList>
    </citation>
    <scope>NUCLEOTIDE SEQUENCE [LARGE SCALE GENOMIC DNA]</scope>
    <source>
        <strain evidence="1 2">CGMCC 1.16026</strain>
    </source>
</reference>